<evidence type="ECO:0000313" key="2">
    <source>
        <dbReference type="EMBL" id="KAK7463439.1"/>
    </source>
</evidence>
<proteinExistence type="predicted"/>
<feature type="compositionally biased region" description="Basic and acidic residues" evidence="1">
    <location>
        <begin position="477"/>
        <end position="499"/>
    </location>
</feature>
<evidence type="ECO:0000256" key="1">
    <source>
        <dbReference type="SAM" id="MobiDB-lite"/>
    </source>
</evidence>
<feature type="compositionally biased region" description="Polar residues" evidence="1">
    <location>
        <begin position="657"/>
        <end position="670"/>
    </location>
</feature>
<keyword evidence="3" id="KW-1185">Reference proteome</keyword>
<feature type="compositionally biased region" description="Polar residues" evidence="1">
    <location>
        <begin position="583"/>
        <end position="597"/>
    </location>
</feature>
<organism evidence="2 3">
    <name type="scientific">Marasmiellus scandens</name>
    <dbReference type="NCBI Taxonomy" id="2682957"/>
    <lineage>
        <taxon>Eukaryota</taxon>
        <taxon>Fungi</taxon>
        <taxon>Dikarya</taxon>
        <taxon>Basidiomycota</taxon>
        <taxon>Agaricomycotina</taxon>
        <taxon>Agaricomycetes</taxon>
        <taxon>Agaricomycetidae</taxon>
        <taxon>Agaricales</taxon>
        <taxon>Marasmiineae</taxon>
        <taxon>Omphalotaceae</taxon>
        <taxon>Marasmiellus</taxon>
    </lineage>
</organism>
<reference evidence="2 3" key="1">
    <citation type="submission" date="2024-01" db="EMBL/GenBank/DDBJ databases">
        <title>A draft genome for the cacao thread blight pathogen Marasmiellus scandens.</title>
        <authorList>
            <person name="Baruah I.K."/>
            <person name="Leung J."/>
            <person name="Bukari Y."/>
            <person name="Amoako-Attah I."/>
            <person name="Meinhardt L.W."/>
            <person name="Bailey B.A."/>
            <person name="Cohen S.P."/>
        </authorList>
    </citation>
    <scope>NUCLEOTIDE SEQUENCE [LARGE SCALE GENOMIC DNA]</scope>
    <source>
        <strain evidence="2 3">GH-19</strain>
    </source>
</reference>
<feature type="compositionally biased region" description="Acidic residues" evidence="1">
    <location>
        <begin position="339"/>
        <end position="348"/>
    </location>
</feature>
<feature type="compositionally biased region" description="Basic residues" evidence="1">
    <location>
        <begin position="524"/>
        <end position="538"/>
    </location>
</feature>
<name>A0ABR1JN10_9AGAR</name>
<feature type="compositionally biased region" description="Low complexity" evidence="1">
    <location>
        <begin position="675"/>
        <end position="689"/>
    </location>
</feature>
<dbReference type="Proteomes" id="UP001498398">
    <property type="component" value="Unassembled WGS sequence"/>
</dbReference>
<feature type="compositionally biased region" description="Low complexity" evidence="1">
    <location>
        <begin position="62"/>
        <end position="73"/>
    </location>
</feature>
<sequence length="757" mass="81604">MMDPEMDDEVIADSEGEEEMLLPPPQPIKQTALPAPAMAQDSSHVSQFTENTPHRDSISNFTSAPATAASVPTAPKPRPRPKPNYKSACNADGTSSANTSISTDSTLFPIRDSIQAPVSSAFGDSMILSIADRAKMRSRDAKSSSSRSASKEASSDPPTQSKKRPNVLSSDIIELSSEDELGLPLTKPRLKPKLRTKEQPRISSPQPSLPMPTSSIAPSILPPSDPPSSSAGLPPIVTLPAYSSRAPSSSPFPSPVQSRKKKKKRVEEVDELDGGSDMPPPPPPFFASSSSEIAPQPQEVIDLSMLPPTIPPNAGDGAGASTAKKQTKPRKPRKKKGDDDDDGDDYVEGAESGKDKSQGKAKAPKEKKTKVKAKPLPKVDVVIYVPSTTGKGKAKAKETLTDKAKSKGKQKEKEIFKSTEFVDDDEGAVMQNDAIVGWGGIDLFGDEIPGTQPGPVPQSIGNSDAMQSIQQVQSPTAEKRKSPSDDGDGRRGIEPAEAPKKKKQKTSKKANSDNDPNVNASKKATTKGKGKDKGKGKRVVTSDDEELGLVDELNIEENSSKSQGKKSQASSSSGAANEVIPDSQMQEQVLSLSTNAKENLYPVDKTTNKPAIEEDPQKPQPTSLTSRYTIAPRVKSTPMSELIRRVNSLPGSPFHSPAQSGKRSSVTGTAYSPYLKSSKSLLSRIAPLHPNRKDPPPPLPPPPPRKKTKKELEMEEQWEEELVESVGGTTEWLAYSDQERQQMRRAKRDREMYGWED</sequence>
<feature type="compositionally biased region" description="Basic residues" evidence="1">
    <location>
        <begin position="325"/>
        <end position="335"/>
    </location>
</feature>
<feature type="compositionally biased region" description="Polar residues" evidence="1">
    <location>
        <begin position="92"/>
        <end position="106"/>
    </location>
</feature>
<gene>
    <name evidence="2" type="ORF">VKT23_006791</name>
</gene>
<feature type="compositionally biased region" description="Low complexity" evidence="1">
    <location>
        <begin position="560"/>
        <end position="576"/>
    </location>
</feature>
<feature type="compositionally biased region" description="Polar residues" evidence="1">
    <location>
        <begin position="459"/>
        <end position="476"/>
    </location>
</feature>
<accession>A0ABR1JN10</accession>
<feature type="region of interest" description="Disordered" evidence="1">
    <location>
        <begin position="388"/>
        <end position="413"/>
    </location>
</feature>
<feature type="compositionally biased region" description="Acidic residues" evidence="1">
    <location>
        <begin position="542"/>
        <end position="555"/>
    </location>
</feature>
<protein>
    <submittedName>
        <fullName evidence="2">Uncharacterized protein</fullName>
    </submittedName>
</protein>
<comment type="caution">
    <text evidence="2">The sequence shown here is derived from an EMBL/GenBank/DDBJ whole genome shotgun (WGS) entry which is preliminary data.</text>
</comment>
<feature type="region of interest" description="Disordered" evidence="1">
    <location>
        <begin position="440"/>
        <end position="714"/>
    </location>
</feature>
<feature type="region of interest" description="Disordered" evidence="1">
    <location>
        <begin position="134"/>
        <end position="373"/>
    </location>
</feature>
<feature type="compositionally biased region" description="Basic and acidic residues" evidence="1">
    <location>
        <begin position="351"/>
        <end position="366"/>
    </location>
</feature>
<dbReference type="EMBL" id="JBANRG010000009">
    <property type="protein sequence ID" value="KAK7463439.1"/>
    <property type="molecule type" value="Genomic_DNA"/>
</dbReference>
<feature type="region of interest" description="Disordered" evidence="1">
    <location>
        <begin position="1"/>
        <end position="108"/>
    </location>
</feature>
<evidence type="ECO:0000313" key="3">
    <source>
        <dbReference type="Proteomes" id="UP001498398"/>
    </source>
</evidence>
<feature type="compositionally biased region" description="Low complexity" evidence="1">
    <location>
        <begin position="227"/>
        <end position="257"/>
    </location>
</feature>
<feature type="compositionally biased region" description="Basic and acidic residues" evidence="1">
    <location>
        <begin position="395"/>
        <end position="413"/>
    </location>
</feature>
<feature type="compositionally biased region" description="Acidic residues" evidence="1">
    <location>
        <begin position="1"/>
        <end position="20"/>
    </location>
</feature>
<feature type="compositionally biased region" description="Polar residues" evidence="1">
    <location>
        <begin position="40"/>
        <end position="51"/>
    </location>
</feature>